<dbReference type="OrthoDB" id="531115at2759"/>
<protein>
    <submittedName>
        <fullName evidence="2">Uncharacterized protein</fullName>
    </submittedName>
</protein>
<organism evidence="2 3">
    <name type="scientific">Edaphochlamys debaryana</name>
    <dbReference type="NCBI Taxonomy" id="47281"/>
    <lineage>
        <taxon>Eukaryota</taxon>
        <taxon>Viridiplantae</taxon>
        <taxon>Chlorophyta</taxon>
        <taxon>core chlorophytes</taxon>
        <taxon>Chlorophyceae</taxon>
        <taxon>CS clade</taxon>
        <taxon>Chlamydomonadales</taxon>
        <taxon>Chlamydomonadales incertae sedis</taxon>
        <taxon>Edaphochlamys</taxon>
    </lineage>
</organism>
<gene>
    <name evidence="2" type="ORF">HYH03_006025</name>
</gene>
<feature type="region of interest" description="Disordered" evidence="1">
    <location>
        <begin position="24"/>
        <end position="49"/>
    </location>
</feature>
<feature type="region of interest" description="Disordered" evidence="1">
    <location>
        <begin position="85"/>
        <end position="115"/>
    </location>
</feature>
<dbReference type="EMBL" id="JAEHOE010000022">
    <property type="protein sequence ID" value="KAG2495780.1"/>
    <property type="molecule type" value="Genomic_DNA"/>
</dbReference>
<keyword evidence="3" id="KW-1185">Reference proteome</keyword>
<dbReference type="AlphaFoldDB" id="A0A835Y479"/>
<feature type="compositionally biased region" description="Basic residues" evidence="1">
    <location>
        <begin position="30"/>
        <end position="39"/>
    </location>
</feature>
<evidence type="ECO:0000313" key="2">
    <source>
        <dbReference type="EMBL" id="KAG2495780.1"/>
    </source>
</evidence>
<proteinExistence type="predicted"/>
<sequence length="160" mass="17085">MVIEVRPKPCEELEDCSTGRGRAGLQAVRQARRSRRASRATRSPSQGFASRVYWKHVTQGELRRAGKSGSAGLSEAIALATDALSARGATAAASPPAEASAAAQAEDSSCDSQPAPQAATLNALLNTAVEAHTRKVLDQRIQNEWEMVTELPELDEYVVL</sequence>
<accession>A0A835Y479</accession>
<comment type="caution">
    <text evidence="2">The sequence shown here is derived from an EMBL/GenBank/DDBJ whole genome shotgun (WGS) entry which is preliminary data.</text>
</comment>
<dbReference type="Proteomes" id="UP000612055">
    <property type="component" value="Unassembled WGS sequence"/>
</dbReference>
<evidence type="ECO:0000313" key="3">
    <source>
        <dbReference type="Proteomes" id="UP000612055"/>
    </source>
</evidence>
<reference evidence="2" key="1">
    <citation type="journal article" date="2020" name="bioRxiv">
        <title>Comparative genomics of Chlamydomonas.</title>
        <authorList>
            <person name="Craig R.J."/>
            <person name="Hasan A.R."/>
            <person name="Ness R.W."/>
            <person name="Keightley P.D."/>
        </authorList>
    </citation>
    <scope>NUCLEOTIDE SEQUENCE</scope>
    <source>
        <strain evidence="2">CCAP 11/70</strain>
    </source>
</reference>
<name>A0A835Y479_9CHLO</name>
<evidence type="ECO:0000256" key="1">
    <source>
        <dbReference type="SAM" id="MobiDB-lite"/>
    </source>
</evidence>